<accession>A0A1T4LB63</accession>
<name>A0A1T4LB63_TREPO</name>
<feature type="domain" description="RelA/SpoT" evidence="1">
    <location>
        <begin position="46"/>
        <end position="170"/>
    </location>
</feature>
<protein>
    <submittedName>
        <fullName evidence="2">PpGpp synthetase catalytic domain-containing protein (RelA/SpoT-type nucleotidyltranferase)</fullName>
    </submittedName>
</protein>
<dbReference type="STRING" id="261392.SAMN02745149_01526"/>
<dbReference type="InterPro" id="IPR043519">
    <property type="entry name" value="NT_sf"/>
</dbReference>
<dbReference type="PANTHER" id="PTHR41773:SF1">
    <property type="entry name" value="RELA_SPOT DOMAIN-CONTAINING PROTEIN"/>
    <property type="match status" value="1"/>
</dbReference>
<dbReference type="Gene3D" id="1.10.287.860">
    <property type="entry name" value="Nucleotidyltransferase"/>
    <property type="match status" value="1"/>
</dbReference>
<dbReference type="SUPFAM" id="SSF81301">
    <property type="entry name" value="Nucleotidyltransferase"/>
    <property type="match status" value="1"/>
</dbReference>
<dbReference type="InterPro" id="IPR007685">
    <property type="entry name" value="RelA_SpoT"/>
</dbReference>
<dbReference type="RefSeq" id="WP_159446183.1">
    <property type="nucleotide sequence ID" value="NZ_FUWG01000011.1"/>
</dbReference>
<reference evidence="2 3" key="1">
    <citation type="submission" date="2017-02" db="EMBL/GenBank/DDBJ databases">
        <authorList>
            <person name="Peterson S.W."/>
        </authorList>
    </citation>
    <scope>NUCLEOTIDE SEQUENCE [LARGE SCALE GENOMIC DNA]</scope>
    <source>
        <strain evidence="2 3">ATCC BAA-908</strain>
    </source>
</reference>
<organism evidence="2 3">
    <name type="scientific">Treponema porcinum</name>
    <dbReference type="NCBI Taxonomy" id="261392"/>
    <lineage>
        <taxon>Bacteria</taxon>
        <taxon>Pseudomonadati</taxon>
        <taxon>Spirochaetota</taxon>
        <taxon>Spirochaetia</taxon>
        <taxon>Spirochaetales</taxon>
        <taxon>Treponemataceae</taxon>
        <taxon>Treponema</taxon>
    </lineage>
</organism>
<dbReference type="Pfam" id="PF04607">
    <property type="entry name" value="RelA_SpoT"/>
    <property type="match status" value="1"/>
</dbReference>
<sequence>MNVKDNLILEQYRSEKSRYEQLGKVVQKRLEDIAAESSVSVMTVGHRLKDEKSLCGKLYRKGEKYRSLEDITDILGARIVCYFYDDVDVLGKQVEKSFVVDWENSVDKRKQMRADSFGYLSLHYICSLPKDAGFPQELCDVRFEIQIRTIMQHVWSEINHDLGYKSDFGMPRAVIRQFARLAGMFEIIDEEFMRVRDGMNAYTSQTRKKIQDDKAQDVLMDNVSLREYMLYNKKIRAFLERIAGIEGSEITEISPESYVPQLKWLKKNTIGDVQSMLYENEELAFELARKSLAGSELDVVASTVALRFLCRAELLSKNYTEQQAVEFILLSVSDKKRAERQAEMLFRQKEEL</sequence>
<dbReference type="EMBL" id="FUWG01000011">
    <property type="protein sequence ID" value="SJZ52052.1"/>
    <property type="molecule type" value="Genomic_DNA"/>
</dbReference>
<dbReference type="PANTHER" id="PTHR41773">
    <property type="entry name" value="GTP PYROPHOSPHATASE-RELATED"/>
    <property type="match status" value="1"/>
</dbReference>
<evidence type="ECO:0000313" key="2">
    <source>
        <dbReference type="EMBL" id="SJZ52052.1"/>
    </source>
</evidence>
<dbReference type="SMART" id="SM00954">
    <property type="entry name" value="RelA_SpoT"/>
    <property type="match status" value="1"/>
</dbReference>
<evidence type="ECO:0000259" key="1">
    <source>
        <dbReference type="SMART" id="SM00954"/>
    </source>
</evidence>
<proteinExistence type="predicted"/>
<dbReference type="Gene3D" id="3.30.460.10">
    <property type="entry name" value="Beta Polymerase, domain 2"/>
    <property type="match status" value="1"/>
</dbReference>
<dbReference type="AlphaFoldDB" id="A0A1T4LB63"/>
<dbReference type="CDD" id="cd05399">
    <property type="entry name" value="NT_Rel-Spo_like"/>
    <property type="match status" value="1"/>
</dbReference>
<keyword evidence="3" id="KW-1185">Reference proteome</keyword>
<dbReference type="GO" id="GO:0015969">
    <property type="term" value="P:guanosine tetraphosphate metabolic process"/>
    <property type="evidence" value="ECO:0007669"/>
    <property type="project" value="InterPro"/>
</dbReference>
<dbReference type="GeneID" id="78316815"/>
<gene>
    <name evidence="2" type="ORF">SAMN02745149_01526</name>
</gene>
<evidence type="ECO:0000313" key="3">
    <source>
        <dbReference type="Proteomes" id="UP000190423"/>
    </source>
</evidence>
<dbReference type="Proteomes" id="UP000190423">
    <property type="component" value="Unassembled WGS sequence"/>
</dbReference>
<dbReference type="OrthoDB" id="9789634at2"/>